<dbReference type="Proteomes" id="UP000649739">
    <property type="component" value="Unassembled WGS sequence"/>
</dbReference>
<evidence type="ECO:0000256" key="1">
    <source>
        <dbReference type="ARBA" id="ARBA00022801"/>
    </source>
</evidence>
<dbReference type="AlphaFoldDB" id="A0A8J3BBB2"/>
<reference evidence="4" key="2">
    <citation type="submission" date="2020-09" db="EMBL/GenBank/DDBJ databases">
        <authorList>
            <person name="Sun Q."/>
            <person name="Ohkuma M."/>
        </authorList>
    </citation>
    <scope>NUCLEOTIDE SEQUENCE</scope>
    <source>
        <strain evidence="4">JCM 3090</strain>
    </source>
</reference>
<organism evidence="4 5">
    <name type="scientific">Pilimelia anulata</name>
    <dbReference type="NCBI Taxonomy" id="53371"/>
    <lineage>
        <taxon>Bacteria</taxon>
        <taxon>Bacillati</taxon>
        <taxon>Actinomycetota</taxon>
        <taxon>Actinomycetes</taxon>
        <taxon>Micromonosporales</taxon>
        <taxon>Micromonosporaceae</taxon>
        <taxon>Pilimelia</taxon>
    </lineage>
</organism>
<sequence length="252" mass="26379">MDDPRSVLTRPAPPPDHVLSYDSGDDRVLDLRLPAAPRGRPLVVLLHGGFWRPEYDRAHVGPLAADLAARGWPVAVPEYRRTGWDDTAADVTAALAAAADLAAPHLAAAGATPPPGVLLIGHSAGGHLALWAGGAAPAVRGVLALAPVTDLAEAYRLDLDDGAVAALLGGGPDEVPDRYAEAEPLSRPPVRATLIHGTLDEQVPPAQSRTYAATRSARLVEIPDAEHYALIDPLSPAWPTVLTELTTLTTRP</sequence>
<keyword evidence="1" id="KW-0378">Hydrolase</keyword>
<dbReference type="InterPro" id="IPR029058">
    <property type="entry name" value="AB_hydrolase_fold"/>
</dbReference>
<evidence type="ECO:0000313" key="4">
    <source>
        <dbReference type="EMBL" id="GGK02511.1"/>
    </source>
</evidence>
<dbReference type="RefSeq" id="WP_189171308.1">
    <property type="nucleotide sequence ID" value="NZ_BMQB01000008.1"/>
</dbReference>
<evidence type="ECO:0000259" key="3">
    <source>
        <dbReference type="Pfam" id="PF20434"/>
    </source>
</evidence>
<dbReference type="Gene3D" id="3.40.50.1820">
    <property type="entry name" value="alpha/beta hydrolase"/>
    <property type="match status" value="1"/>
</dbReference>
<accession>A0A8J3BBB2</accession>
<dbReference type="InterPro" id="IPR050300">
    <property type="entry name" value="GDXG_lipolytic_enzyme"/>
</dbReference>
<reference evidence="4" key="1">
    <citation type="journal article" date="2014" name="Int. J. Syst. Evol. Microbiol.">
        <title>Complete genome sequence of Corynebacterium casei LMG S-19264T (=DSM 44701T), isolated from a smear-ripened cheese.</title>
        <authorList>
            <consortium name="US DOE Joint Genome Institute (JGI-PGF)"/>
            <person name="Walter F."/>
            <person name="Albersmeier A."/>
            <person name="Kalinowski J."/>
            <person name="Ruckert C."/>
        </authorList>
    </citation>
    <scope>NUCLEOTIDE SEQUENCE</scope>
    <source>
        <strain evidence="4">JCM 3090</strain>
    </source>
</reference>
<evidence type="ECO:0000256" key="2">
    <source>
        <dbReference type="SAM" id="MobiDB-lite"/>
    </source>
</evidence>
<protein>
    <recommendedName>
        <fullName evidence="3">BD-FAE-like domain-containing protein</fullName>
    </recommendedName>
</protein>
<dbReference type="GO" id="GO:0016787">
    <property type="term" value="F:hydrolase activity"/>
    <property type="evidence" value="ECO:0007669"/>
    <property type="project" value="UniProtKB-KW"/>
</dbReference>
<dbReference type="PANTHER" id="PTHR48081">
    <property type="entry name" value="AB HYDROLASE SUPERFAMILY PROTEIN C4A8.06C"/>
    <property type="match status" value="1"/>
</dbReference>
<dbReference type="EMBL" id="BMQB01000008">
    <property type="protein sequence ID" value="GGK02511.1"/>
    <property type="molecule type" value="Genomic_DNA"/>
</dbReference>
<name>A0A8J3BBB2_9ACTN</name>
<dbReference type="SUPFAM" id="SSF53474">
    <property type="entry name" value="alpha/beta-Hydrolases"/>
    <property type="match status" value="1"/>
</dbReference>
<keyword evidence="5" id="KW-1185">Reference proteome</keyword>
<feature type="region of interest" description="Disordered" evidence="2">
    <location>
        <begin position="1"/>
        <end position="21"/>
    </location>
</feature>
<dbReference type="Pfam" id="PF20434">
    <property type="entry name" value="BD-FAE"/>
    <property type="match status" value="1"/>
</dbReference>
<evidence type="ECO:0000313" key="5">
    <source>
        <dbReference type="Proteomes" id="UP000649739"/>
    </source>
</evidence>
<proteinExistence type="predicted"/>
<gene>
    <name evidence="4" type="ORF">GCM10010123_35550</name>
</gene>
<dbReference type="PANTHER" id="PTHR48081:SF33">
    <property type="entry name" value="KYNURENINE FORMAMIDASE"/>
    <property type="match status" value="1"/>
</dbReference>
<comment type="caution">
    <text evidence="4">The sequence shown here is derived from an EMBL/GenBank/DDBJ whole genome shotgun (WGS) entry which is preliminary data.</text>
</comment>
<dbReference type="InterPro" id="IPR049492">
    <property type="entry name" value="BD-FAE-like_dom"/>
</dbReference>
<feature type="domain" description="BD-FAE-like" evidence="3">
    <location>
        <begin position="29"/>
        <end position="211"/>
    </location>
</feature>